<dbReference type="InterPro" id="IPR011712">
    <property type="entry name" value="Sig_transdc_His_kin_sub3_dim/P"/>
</dbReference>
<evidence type="ECO:0000256" key="7">
    <source>
        <dbReference type="ARBA" id="ARBA00022840"/>
    </source>
</evidence>
<dbReference type="PANTHER" id="PTHR24421">
    <property type="entry name" value="NITRATE/NITRITE SENSOR PROTEIN NARX-RELATED"/>
    <property type="match status" value="1"/>
</dbReference>
<evidence type="ECO:0000313" key="11">
    <source>
        <dbReference type="EMBL" id="MBB5137714.1"/>
    </source>
</evidence>
<keyword evidence="7" id="KW-0067">ATP-binding</keyword>
<evidence type="ECO:0000256" key="2">
    <source>
        <dbReference type="ARBA" id="ARBA00012438"/>
    </source>
</evidence>
<dbReference type="Pfam" id="PF02518">
    <property type="entry name" value="HATPase_c"/>
    <property type="match status" value="1"/>
</dbReference>
<dbReference type="CDD" id="cd16917">
    <property type="entry name" value="HATPase_UhpB-NarQ-NarX-like"/>
    <property type="match status" value="1"/>
</dbReference>
<dbReference type="InterPro" id="IPR050482">
    <property type="entry name" value="Sensor_HK_TwoCompSys"/>
</dbReference>
<feature type="domain" description="Histidine kinase/HSP90-like ATPase" evidence="9">
    <location>
        <begin position="293"/>
        <end position="380"/>
    </location>
</feature>
<dbReference type="SUPFAM" id="SSF55874">
    <property type="entry name" value="ATPase domain of HSP90 chaperone/DNA topoisomerase II/histidine kinase"/>
    <property type="match status" value="1"/>
</dbReference>
<dbReference type="GO" id="GO:0005524">
    <property type="term" value="F:ATP binding"/>
    <property type="evidence" value="ECO:0007669"/>
    <property type="project" value="UniProtKB-KW"/>
</dbReference>
<accession>A0A840P8L5</accession>
<organism evidence="11 12">
    <name type="scientific">Thermocatellispora tengchongensis</name>
    <dbReference type="NCBI Taxonomy" id="1073253"/>
    <lineage>
        <taxon>Bacteria</taxon>
        <taxon>Bacillati</taxon>
        <taxon>Actinomycetota</taxon>
        <taxon>Actinomycetes</taxon>
        <taxon>Streptosporangiales</taxon>
        <taxon>Streptosporangiaceae</taxon>
        <taxon>Thermocatellispora</taxon>
    </lineage>
</organism>
<dbReference type="AlphaFoldDB" id="A0A840P8L5"/>
<keyword evidence="12" id="KW-1185">Reference proteome</keyword>
<evidence type="ECO:0000256" key="4">
    <source>
        <dbReference type="ARBA" id="ARBA00022679"/>
    </source>
</evidence>
<feature type="domain" description="Signal transduction histidine kinase subgroup 3 dimerisation and phosphoacceptor" evidence="10">
    <location>
        <begin position="175"/>
        <end position="240"/>
    </location>
</feature>
<dbReference type="GO" id="GO:0016020">
    <property type="term" value="C:membrane"/>
    <property type="evidence" value="ECO:0007669"/>
    <property type="project" value="InterPro"/>
</dbReference>
<dbReference type="GO" id="GO:0000155">
    <property type="term" value="F:phosphorelay sensor kinase activity"/>
    <property type="evidence" value="ECO:0007669"/>
    <property type="project" value="InterPro"/>
</dbReference>
<keyword evidence="5" id="KW-0547">Nucleotide-binding</keyword>
<evidence type="ECO:0000256" key="1">
    <source>
        <dbReference type="ARBA" id="ARBA00000085"/>
    </source>
</evidence>
<dbReference type="PANTHER" id="PTHR24421:SF10">
    <property type="entry name" value="NITRATE_NITRITE SENSOR PROTEIN NARQ"/>
    <property type="match status" value="1"/>
</dbReference>
<comment type="catalytic activity">
    <reaction evidence="1">
        <text>ATP + protein L-histidine = ADP + protein N-phospho-L-histidine.</text>
        <dbReference type="EC" id="2.7.13.3"/>
    </reaction>
</comment>
<name>A0A840P8L5_9ACTN</name>
<reference evidence="11 12" key="1">
    <citation type="submission" date="2020-08" db="EMBL/GenBank/DDBJ databases">
        <title>Genomic Encyclopedia of Type Strains, Phase IV (KMG-IV): sequencing the most valuable type-strain genomes for metagenomic binning, comparative biology and taxonomic classification.</title>
        <authorList>
            <person name="Goeker M."/>
        </authorList>
    </citation>
    <scope>NUCLEOTIDE SEQUENCE [LARGE SCALE GENOMIC DNA]</scope>
    <source>
        <strain evidence="11 12">DSM 45615</strain>
    </source>
</reference>
<dbReference type="EC" id="2.7.13.3" evidence="2"/>
<dbReference type="InterPro" id="IPR036890">
    <property type="entry name" value="HATPase_C_sf"/>
</dbReference>
<dbReference type="Gene3D" id="3.30.565.10">
    <property type="entry name" value="Histidine kinase-like ATPase, C-terminal domain"/>
    <property type="match status" value="1"/>
</dbReference>
<protein>
    <recommendedName>
        <fullName evidence="2">histidine kinase</fullName>
        <ecNumber evidence="2">2.7.13.3</ecNumber>
    </recommendedName>
</protein>
<dbReference type="Gene3D" id="1.20.5.1930">
    <property type="match status" value="1"/>
</dbReference>
<keyword evidence="3" id="KW-0597">Phosphoprotein</keyword>
<dbReference type="Proteomes" id="UP000578449">
    <property type="component" value="Unassembled WGS sequence"/>
</dbReference>
<gene>
    <name evidence="11" type="ORF">HNP84_007466</name>
</gene>
<evidence type="ECO:0000256" key="8">
    <source>
        <dbReference type="ARBA" id="ARBA00023012"/>
    </source>
</evidence>
<keyword evidence="8" id="KW-0902">Two-component regulatory system</keyword>
<keyword evidence="4" id="KW-0808">Transferase</keyword>
<comment type="caution">
    <text evidence="11">The sequence shown here is derived from an EMBL/GenBank/DDBJ whole genome shotgun (WGS) entry which is preliminary data.</text>
</comment>
<evidence type="ECO:0000256" key="5">
    <source>
        <dbReference type="ARBA" id="ARBA00022741"/>
    </source>
</evidence>
<dbReference type="EMBL" id="JACHGN010000019">
    <property type="protein sequence ID" value="MBB5137714.1"/>
    <property type="molecule type" value="Genomic_DNA"/>
</dbReference>
<dbReference type="RefSeq" id="WP_185054602.1">
    <property type="nucleotide sequence ID" value="NZ_BAABIX010000035.1"/>
</dbReference>
<evidence type="ECO:0000259" key="9">
    <source>
        <dbReference type="Pfam" id="PF02518"/>
    </source>
</evidence>
<evidence type="ECO:0000313" key="12">
    <source>
        <dbReference type="Proteomes" id="UP000578449"/>
    </source>
</evidence>
<dbReference type="InterPro" id="IPR003594">
    <property type="entry name" value="HATPase_dom"/>
</dbReference>
<keyword evidence="6 11" id="KW-0418">Kinase</keyword>
<evidence type="ECO:0000256" key="6">
    <source>
        <dbReference type="ARBA" id="ARBA00022777"/>
    </source>
</evidence>
<dbReference type="GO" id="GO:0046983">
    <property type="term" value="F:protein dimerization activity"/>
    <property type="evidence" value="ECO:0007669"/>
    <property type="project" value="InterPro"/>
</dbReference>
<evidence type="ECO:0000259" key="10">
    <source>
        <dbReference type="Pfam" id="PF07730"/>
    </source>
</evidence>
<dbReference type="Pfam" id="PF07730">
    <property type="entry name" value="HisKA_3"/>
    <property type="match status" value="1"/>
</dbReference>
<sequence>MRLEGLRRVSRFLRRPVVLDSLLAVLVATLEITAVRAMHPGDSPERLIGYAMAAVGAAALVARRTRPITVLAVTLAADVLNTRLGVSDPATLPTTIALYSLGRHTPARTAWITGAVSCVVFALQYVGLPVNPPGEVTLPTLGPLVLVGVGQLLRLRAELRERREQGMAEAAVRAERQRIARELHDVVAHHISVINVLVGAGRTTMATDPARAEEALRTAERTAREAMAEMRQLLHVLRADDTEEEGKIAPENNAGVGAGALPTLVEQAVRAGLPTRLEVSGEPVPLPASVDHAVYRIVQEALTNTRKHAAGARASVLVRYLPGAVEVEVLDDGSGPAPGARGGGFGLGGMAERVALCNGQLQTGPRPEGGFRVYACMPAPRRPESMAEPAREDAK</sequence>
<evidence type="ECO:0000256" key="3">
    <source>
        <dbReference type="ARBA" id="ARBA00022553"/>
    </source>
</evidence>
<proteinExistence type="predicted"/>